<reference evidence="2 3" key="1">
    <citation type="journal article" date="2018" name="Nat. Biotechnol.">
        <title>A standardized bacterial taxonomy based on genome phylogeny substantially revises the tree of life.</title>
        <authorList>
            <person name="Parks D.H."/>
            <person name="Chuvochina M."/>
            <person name="Waite D.W."/>
            <person name="Rinke C."/>
            <person name="Skarshewski A."/>
            <person name="Chaumeil P.A."/>
            <person name="Hugenholtz P."/>
        </authorList>
    </citation>
    <scope>NUCLEOTIDE SEQUENCE [LARGE SCALE GENOMIC DNA]</scope>
    <source>
        <strain evidence="2">UBA9956</strain>
    </source>
</reference>
<name>A0A350H8P2_UNCW3</name>
<proteinExistence type="predicted"/>
<dbReference type="SUPFAM" id="SSF48576">
    <property type="entry name" value="Terpenoid synthases"/>
    <property type="match status" value="1"/>
</dbReference>
<dbReference type="AlphaFoldDB" id="A0A350H8P2"/>
<dbReference type="SFLD" id="SFLDS00005">
    <property type="entry name" value="Isoprenoid_Synthase_Type_I"/>
    <property type="match status" value="1"/>
</dbReference>
<accession>A0A350H8P2</accession>
<dbReference type="CDD" id="cd00683">
    <property type="entry name" value="Trans_IPPS_HH"/>
    <property type="match status" value="1"/>
</dbReference>
<dbReference type="InterPro" id="IPR033904">
    <property type="entry name" value="Trans_IPPS_HH"/>
</dbReference>
<evidence type="ECO:0000313" key="2">
    <source>
        <dbReference type="EMBL" id="HAV91908.1"/>
    </source>
</evidence>
<dbReference type="PANTHER" id="PTHR31480">
    <property type="entry name" value="BIFUNCTIONAL LYCOPENE CYCLASE/PHYTOENE SYNTHASE"/>
    <property type="match status" value="1"/>
</dbReference>
<dbReference type="PROSITE" id="PS01045">
    <property type="entry name" value="SQUALEN_PHYTOEN_SYN_2"/>
    <property type="match status" value="1"/>
</dbReference>
<dbReference type="SFLD" id="SFLDG01018">
    <property type="entry name" value="Squalene/Phytoene_Synthase_Lik"/>
    <property type="match status" value="1"/>
</dbReference>
<evidence type="ECO:0000313" key="3">
    <source>
        <dbReference type="Proteomes" id="UP000264062"/>
    </source>
</evidence>
<dbReference type="Gene3D" id="1.10.600.10">
    <property type="entry name" value="Farnesyl Diphosphate Synthase"/>
    <property type="match status" value="1"/>
</dbReference>
<dbReference type="InterPro" id="IPR019845">
    <property type="entry name" value="Squalene/phytoene_synthase_CS"/>
</dbReference>
<dbReference type="InterPro" id="IPR002060">
    <property type="entry name" value="Squ/phyt_synthse"/>
</dbReference>
<organism evidence="2 3">
    <name type="scientific">candidate division WOR-3 bacterium</name>
    <dbReference type="NCBI Taxonomy" id="2052148"/>
    <lineage>
        <taxon>Bacteria</taxon>
        <taxon>Bacteria division WOR-3</taxon>
    </lineage>
</organism>
<gene>
    <name evidence="2" type="ORF">DCW38_01840</name>
</gene>
<protein>
    <submittedName>
        <fullName evidence="2">Phytoene/squalene synthase family protein</fullName>
    </submittedName>
</protein>
<dbReference type="EMBL" id="DMZY01000057">
    <property type="protein sequence ID" value="HAV91908.1"/>
    <property type="molecule type" value="Genomic_DNA"/>
</dbReference>
<feature type="non-terminal residue" evidence="2">
    <location>
        <position position="240"/>
    </location>
</feature>
<dbReference type="Proteomes" id="UP000264062">
    <property type="component" value="Unassembled WGS sequence"/>
</dbReference>
<evidence type="ECO:0000256" key="1">
    <source>
        <dbReference type="ARBA" id="ARBA00022679"/>
    </source>
</evidence>
<sequence>MIDSQIYNLFRKGSRTYFYSSIFFPSRVRNNVFILYSFVRKADNFVDSIPQDAESFYKFKNQFELSYKGTPSDDIVIESFVSLMKRISIKKEWVDSFLESMEMDITKHSYENLNESENYMYGSAEVIGLMMTRVLCLDDESIHSARMLGRAMQYINFLRDINEDIALKRLYIPMDILKKYNLTSLSIEETGAKKKEFAGMMRNEIKRYFDWQREGEKGFNYIPKFLLIPIRPASDMYRYT</sequence>
<keyword evidence="1" id="KW-0808">Transferase</keyword>
<dbReference type="GO" id="GO:0051996">
    <property type="term" value="F:squalene synthase [NAD(P)H] activity"/>
    <property type="evidence" value="ECO:0007669"/>
    <property type="project" value="InterPro"/>
</dbReference>
<dbReference type="GO" id="GO:0016117">
    <property type="term" value="P:carotenoid biosynthetic process"/>
    <property type="evidence" value="ECO:0007669"/>
    <property type="project" value="UniProtKB-ARBA"/>
</dbReference>
<dbReference type="InterPro" id="IPR008949">
    <property type="entry name" value="Isoprenoid_synthase_dom_sf"/>
</dbReference>
<comment type="caution">
    <text evidence="2">The sequence shown here is derived from an EMBL/GenBank/DDBJ whole genome shotgun (WGS) entry which is preliminary data.</text>
</comment>
<dbReference type="Pfam" id="PF00494">
    <property type="entry name" value="SQS_PSY"/>
    <property type="match status" value="1"/>
</dbReference>